<comment type="subcellular location">
    <subcellularLocation>
        <location evidence="1">Membrane</location>
        <topology evidence="1">Multi-pass membrane protein</topology>
    </subcellularLocation>
</comment>
<dbReference type="InterPro" id="IPR036259">
    <property type="entry name" value="MFS_trans_sf"/>
</dbReference>
<feature type="transmembrane region" description="Helical" evidence="4">
    <location>
        <begin position="215"/>
        <end position="235"/>
    </location>
</feature>
<evidence type="ECO:0000313" key="7">
    <source>
        <dbReference type="Proteomes" id="UP001153618"/>
    </source>
</evidence>
<feature type="transmembrane region" description="Helical" evidence="4">
    <location>
        <begin position="256"/>
        <end position="278"/>
    </location>
</feature>
<name>A0A9W4HS63_PENOL</name>
<proteinExistence type="inferred from homology"/>
<keyword evidence="7" id="KW-1185">Reference proteome</keyword>
<feature type="transmembrane region" description="Helical" evidence="4">
    <location>
        <begin position="93"/>
        <end position="115"/>
    </location>
</feature>
<comment type="caution">
    <text evidence="6">The sequence shown here is derived from an EMBL/GenBank/DDBJ whole genome shotgun (WGS) entry which is preliminary data.</text>
</comment>
<dbReference type="SUPFAM" id="SSF103473">
    <property type="entry name" value="MFS general substrate transporter"/>
    <property type="match status" value="1"/>
</dbReference>
<comment type="similarity">
    <text evidence="2">Belongs to the major facilitator superfamily. Monocarboxylate porter (TC 2.A.1.13) family.</text>
</comment>
<evidence type="ECO:0000256" key="3">
    <source>
        <dbReference type="SAM" id="MobiDB-lite"/>
    </source>
</evidence>
<accession>A0A9W4HS63</accession>
<protein>
    <recommendedName>
        <fullName evidence="5">Major facilitator superfamily (MFS) profile domain-containing protein</fullName>
    </recommendedName>
</protein>
<feature type="transmembrane region" description="Helical" evidence="4">
    <location>
        <begin position="347"/>
        <end position="373"/>
    </location>
</feature>
<feature type="transmembrane region" description="Helical" evidence="4">
    <location>
        <begin position="290"/>
        <end position="310"/>
    </location>
</feature>
<feature type="compositionally biased region" description="Basic and acidic residues" evidence="3">
    <location>
        <begin position="14"/>
        <end position="30"/>
    </location>
</feature>
<evidence type="ECO:0000313" key="6">
    <source>
        <dbReference type="EMBL" id="CAG8137804.1"/>
    </source>
</evidence>
<feature type="domain" description="Major facilitator superfamily (MFS) profile" evidence="5">
    <location>
        <begin position="248"/>
        <end position="415"/>
    </location>
</feature>
<evidence type="ECO:0000256" key="2">
    <source>
        <dbReference type="ARBA" id="ARBA00006727"/>
    </source>
</evidence>
<organism evidence="6 7">
    <name type="scientific">Penicillium olsonii</name>
    <dbReference type="NCBI Taxonomy" id="99116"/>
    <lineage>
        <taxon>Eukaryota</taxon>
        <taxon>Fungi</taxon>
        <taxon>Dikarya</taxon>
        <taxon>Ascomycota</taxon>
        <taxon>Pezizomycotina</taxon>
        <taxon>Eurotiomycetes</taxon>
        <taxon>Eurotiomycetidae</taxon>
        <taxon>Eurotiales</taxon>
        <taxon>Aspergillaceae</taxon>
        <taxon>Penicillium</taxon>
    </lineage>
</organism>
<dbReference type="GO" id="GO:0022857">
    <property type="term" value="F:transmembrane transporter activity"/>
    <property type="evidence" value="ECO:0007669"/>
    <property type="project" value="InterPro"/>
</dbReference>
<feature type="transmembrane region" description="Helical" evidence="4">
    <location>
        <begin position="187"/>
        <end position="209"/>
    </location>
</feature>
<keyword evidence="4" id="KW-0812">Transmembrane</keyword>
<evidence type="ECO:0000256" key="1">
    <source>
        <dbReference type="ARBA" id="ARBA00004141"/>
    </source>
</evidence>
<dbReference type="Gene3D" id="1.20.1250.20">
    <property type="entry name" value="MFS general substrate transporter like domains"/>
    <property type="match status" value="2"/>
</dbReference>
<dbReference type="PANTHER" id="PTHR11360">
    <property type="entry name" value="MONOCARBOXYLATE TRANSPORTER"/>
    <property type="match status" value="1"/>
</dbReference>
<keyword evidence="4" id="KW-0472">Membrane</keyword>
<dbReference type="InterPro" id="IPR011701">
    <property type="entry name" value="MFS"/>
</dbReference>
<evidence type="ECO:0000259" key="5">
    <source>
        <dbReference type="PROSITE" id="PS50850"/>
    </source>
</evidence>
<dbReference type="PANTHER" id="PTHR11360:SF305">
    <property type="entry name" value="MAJOR FACILITATOR SUPERFAMILY (MFS) PROFILE DOMAIN-CONTAINING PROTEIN"/>
    <property type="match status" value="1"/>
</dbReference>
<evidence type="ECO:0000256" key="4">
    <source>
        <dbReference type="SAM" id="Phobius"/>
    </source>
</evidence>
<dbReference type="AlphaFoldDB" id="A0A9W4HS63"/>
<dbReference type="InterPro" id="IPR020846">
    <property type="entry name" value="MFS_dom"/>
</dbReference>
<keyword evidence="4" id="KW-1133">Transmembrane helix</keyword>
<feature type="transmembrane region" description="Helical" evidence="4">
    <location>
        <begin position="322"/>
        <end position="341"/>
    </location>
</feature>
<feature type="transmembrane region" description="Helical" evidence="4">
    <location>
        <begin position="127"/>
        <end position="145"/>
    </location>
</feature>
<feature type="region of interest" description="Disordered" evidence="3">
    <location>
        <begin position="14"/>
        <end position="37"/>
    </location>
</feature>
<dbReference type="PROSITE" id="PS50850">
    <property type="entry name" value="MFS"/>
    <property type="match status" value="1"/>
</dbReference>
<dbReference type="EMBL" id="CAJVOS010000029">
    <property type="protein sequence ID" value="CAG8137804.1"/>
    <property type="molecule type" value="Genomic_DNA"/>
</dbReference>
<feature type="transmembrane region" description="Helical" evidence="4">
    <location>
        <begin position="151"/>
        <end position="175"/>
    </location>
</feature>
<dbReference type="InterPro" id="IPR050327">
    <property type="entry name" value="Proton-linked_MCT"/>
</dbReference>
<reference evidence="6" key="1">
    <citation type="submission" date="2021-07" db="EMBL/GenBank/DDBJ databases">
        <authorList>
            <person name="Branca A.L. A."/>
        </authorList>
    </citation>
    <scope>NUCLEOTIDE SEQUENCE</scope>
</reference>
<dbReference type="Pfam" id="PF07690">
    <property type="entry name" value="MFS_1"/>
    <property type="match status" value="1"/>
</dbReference>
<feature type="transmembrane region" description="Helical" evidence="4">
    <location>
        <begin position="380"/>
        <end position="401"/>
    </location>
</feature>
<dbReference type="GO" id="GO:0016020">
    <property type="term" value="C:membrane"/>
    <property type="evidence" value="ECO:0007669"/>
    <property type="project" value="UniProtKB-SubCell"/>
</dbReference>
<sequence>MAVQASSTAIDLHGHAAQEGEPQSRGEKPAVPEPGSDDDFMHASRLADAEVPDGGYGWVVISACAVLTWWFIGTAYCWGIFQAALVKEGLSSSSTLAFVGSLAAACISIFGIMNARVIRRLGTRTSALLGIFLVGLGEVLSGFTTKNIGGLFVTAGLVLGVGTSLCFMVVSIIPAQYFKSKRGIAGGIVYAAGGLGGAAISFILDALIGSVGIEWTFRILGFMTWGTGLPAAFLIKQRIAIPPTAFIDLNLLRNARFLLLFATGAIATFPLLVPPFFLPLYADSIGLSTNAGAGMVAAFNFASAVGRLLCGACCDLLGPVNTLFVSILLSGVSMIVIWPFSTSIGPLVVFVIINGMANGGFFSTMPTVVGTVFGSARVSVAMGMTVTGWVGGYLLVSFFFVPGYLRSRDSGLTGC</sequence>
<dbReference type="Proteomes" id="UP001153618">
    <property type="component" value="Unassembled WGS sequence"/>
</dbReference>
<gene>
    <name evidence="6" type="ORF">POLS_LOCUS5701</name>
</gene>
<feature type="transmembrane region" description="Helical" evidence="4">
    <location>
        <begin position="55"/>
        <end position="81"/>
    </location>
</feature>
<dbReference type="OrthoDB" id="6499973at2759"/>